<dbReference type="RefSeq" id="WP_157928397.1">
    <property type="nucleotide sequence ID" value="NZ_LT841358.1"/>
</dbReference>
<dbReference type="OrthoDB" id="77269at2157"/>
<sequence>MQISLPVQKAYSTDIGRGFARLSFEAMDELHVTTGDMIEIGGKKKTVAKCLPLRVSDANLNILRVDSTSRKNMDVGIGDSVTIQSINLVNANTVVVSPVKQIPSGTEQYLKDCLEEQPIMKGNVIILPFFNEKLVYKIISVKPIDLGVVTKDTCFEIIM</sequence>
<organism evidence="4 5">
    <name type="scientific">Candidatus Nitrosotalea okcheonensis</name>
    <dbReference type="NCBI Taxonomy" id="1903276"/>
    <lineage>
        <taxon>Archaea</taxon>
        <taxon>Nitrososphaerota</taxon>
        <taxon>Nitrososphaeria</taxon>
        <taxon>Nitrosotaleales</taxon>
        <taxon>Nitrosotaleaceae</taxon>
        <taxon>Nitrosotalea</taxon>
    </lineage>
</organism>
<dbReference type="InterPro" id="IPR029067">
    <property type="entry name" value="CDC48_domain_2-like_sf"/>
</dbReference>
<dbReference type="EMBL" id="LT841358">
    <property type="protein sequence ID" value="SMH72667.1"/>
    <property type="molecule type" value="Genomic_DNA"/>
</dbReference>
<keyword evidence="2" id="KW-0067">ATP-binding</keyword>
<protein>
    <submittedName>
        <fullName evidence="4">Cell division protein 48 (CDC48), domain 2</fullName>
    </submittedName>
</protein>
<evidence type="ECO:0000256" key="1">
    <source>
        <dbReference type="ARBA" id="ARBA00022741"/>
    </source>
</evidence>
<reference evidence="5" key="1">
    <citation type="submission" date="2017-03" db="EMBL/GenBank/DDBJ databases">
        <authorList>
            <person name="Herbold C."/>
        </authorList>
    </citation>
    <scope>NUCLEOTIDE SEQUENCE [LARGE SCALE GENOMIC DNA]</scope>
</reference>
<gene>
    <name evidence="4" type="ORF">NCS_30507</name>
</gene>
<dbReference type="SUPFAM" id="SSF54585">
    <property type="entry name" value="Cdc48 domain 2-like"/>
    <property type="match status" value="1"/>
</dbReference>
<dbReference type="Gene3D" id="2.40.40.20">
    <property type="match status" value="1"/>
</dbReference>
<evidence type="ECO:0000313" key="4">
    <source>
        <dbReference type="EMBL" id="SMH72667.1"/>
    </source>
</evidence>
<dbReference type="GO" id="GO:0005524">
    <property type="term" value="F:ATP binding"/>
    <property type="evidence" value="ECO:0007669"/>
    <property type="project" value="UniProtKB-KW"/>
</dbReference>
<dbReference type="SMART" id="SM01073">
    <property type="entry name" value="CDC48_N"/>
    <property type="match status" value="1"/>
</dbReference>
<keyword evidence="1" id="KW-0547">Nucleotide-binding</keyword>
<dbReference type="SUPFAM" id="SSF50692">
    <property type="entry name" value="ADC-like"/>
    <property type="match status" value="1"/>
</dbReference>
<feature type="domain" description="CDC48 N-terminal subdomain" evidence="3">
    <location>
        <begin position="4"/>
        <end position="89"/>
    </location>
</feature>
<dbReference type="InterPro" id="IPR009010">
    <property type="entry name" value="Asp_de-COase-like_dom_sf"/>
</dbReference>
<dbReference type="FunFam" id="2.40.40.20:FF:000007">
    <property type="entry name" value="AAA family ATPase"/>
    <property type="match status" value="1"/>
</dbReference>
<dbReference type="Pfam" id="PF02359">
    <property type="entry name" value="CDC48_N"/>
    <property type="match status" value="1"/>
</dbReference>
<dbReference type="Gene3D" id="3.10.330.10">
    <property type="match status" value="1"/>
</dbReference>
<dbReference type="Pfam" id="PF02933">
    <property type="entry name" value="CDC48_2"/>
    <property type="match status" value="1"/>
</dbReference>
<keyword evidence="4" id="KW-0132">Cell division</keyword>
<proteinExistence type="predicted"/>
<evidence type="ECO:0000259" key="3">
    <source>
        <dbReference type="SMART" id="SM01073"/>
    </source>
</evidence>
<dbReference type="InterPro" id="IPR004201">
    <property type="entry name" value="Cdc48_dom2"/>
</dbReference>
<dbReference type="Proteomes" id="UP000230607">
    <property type="component" value="Chromosome 1"/>
</dbReference>
<keyword evidence="4" id="KW-0131">Cell cycle</keyword>
<keyword evidence="5" id="KW-1185">Reference proteome</keyword>
<dbReference type="GO" id="GO:0051301">
    <property type="term" value="P:cell division"/>
    <property type="evidence" value="ECO:0007669"/>
    <property type="project" value="UniProtKB-KW"/>
</dbReference>
<evidence type="ECO:0000313" key="5">
    <source>
        <dbReference type="Proteomes" id="UP000230607"/>
    </source>
</evidence>
<dbReference type="AlphaFoldDB" id="A0A2H1FIR7"/>
<accession>A0A2H1FIR7</accession>
<evidence type="ECO:0000256" key="2">
    <source>
        <dbReference type="ARBA" id="ARBA00022840"/>
    </source>
</evidence>
<name>A0A2H1FIR7_9ARCH</name>
<dbReference type="InterPro" id="IPR003338">
    <property type="entry name" value="CDC4_N-term_subdom"/>
</dbReference>